<proteinExistence type="predicted"/>
<protein>
    <submittedName>
        <fullName evidence="2">Uncharacterized protein</fullName>
    </submittedName>
</protein>
<gene>
    <name evidence="2" type="ORF">GALL_68640</name>
</gene>
<feature type="region of interest" description="Disordered" evidence="1">
    <location>
        <begin position="81"/>
        <end position="104"/>
    </location>
</feature>
<reference evidence="2" key="1">
    <citation type="submission" date="2016-10" db="EMBL/GenBank/DDBJ databases">
        <title>Sequence of Gallionella enrichment culture.</title>
        <authorList>
            <person name="Poehlein A."/>
            <person name="Muehling M."/>
            <person name="Daniel R."/>
        </authorList>
    </citation>
    <scope>NUCLEOTIDE SEQUENCE</scope>
</reference>
<sequence>MTGYRISLLILILCSLGQTAQAGELGRLFFTPQQRQQLDVGDRNSGGGGSTLDKVHRNYIIVNGVVQKKGGNRTVWINGTAQATERSNDSNPASVPVTVPGKPRPVQLKVGERLMLEAPAPEPAPEENK</sequence>
<name>A0A1J5STQ2_9ZZZZ</name>
<accession>A0A1J5STQ2</accession>
<comment type="caution">
    <text evidence="2">The sequence shown here is derived from an EMBL/GenBank/DDBJ whole genome shotgun (WGS) entry which is preliminary data.</text>
</comment>
<organism evidence="2">
    <name type="scientific">mine drainage metagenome</name>
    <dbReference type="NCBI Taxonomy" id="410659"/>
    <lineage>
        <taxon>unclassified sequences</taxon>
        <taxon>metagenomes</taxon>
        <taxon>ecological metagenomes</taxon>
    </lineage>
</organism>
<dbReference type="EMBL" id="MLJW01000020">
    <property type="protein sequence ID" value="OIR11371.1"/>
    <property type="molecule type" value="Genomic_DNA"/>
</dbReference>
<evidence type="ECO:0000313" key="2">
    <source>
        <dbReference type="EMBL" id="OIR11371.1"/>
    </source>
</evidence>
<feature type="compositionally biased region" description="Polar residues" evidence="1">
    <location>
        <begin position="81"/>
        <end position="93"/>
    </location>
</feature>
<dbReference type="AlphaFoldDB" id="A0A1J5STQ2"/>
<evidence type="ECO:0000256" key="1">
    <source>
        <dbReference type="SAM" id="MobiDB-lite"/>
    </source>
</evidence>